<dbReference type="SMART" id="SM00225">
    <property type="entry name" value="BTB"/>
    <property type="match status" value="2"/>
</dbReference>
<dbReference type="Proteomes" id="UP001451303">
    <property type="component" value="Unassembled WGS sequence"/>
</dbReference>
<dbReference type="PANTHER" id="PTHR47843">
    <property type="entry name" value="BTB DOMAIN-CONTAINING PROTEIN-RELATED"/>
    <property type="match status" value="1"/>
</dbReference>
<dbReference type="PROSITE" id="PS50097">
    <property type="entry name" value="BTB"/>
    <property type="match status" value="2"/>
</dbReference>
<dbReference type="SUPFAM" id="SSF54695">
    <property type="entry name" value="POZ domain"/>
    <property type="match status" value="2"/>
</dbReference>
<dbReference type="Pfam" id="PF00651">
    <property type="entry name" value="BTB"/>
    <property type="match status" value="2"/>
</dbReference>
<dbReference type="EMBL" id="JAVLET010000009">
    <property type="protein sequence ID" value="KAL0467471.1"/>
    <property type="molecule type" value="Genomic_DNA"/>
</dbReference>
<sequence>MSNPDFTTYFNSPLFSDATISYLTHTGDKRYLPVHRLILSLHSPFFASAFTLPFRESSDPDHLLTLHDDDPDALVSAIRWCYGHSLYRLDGDDELETQLAYKDLITMKFIAEEEQQIAGLLLHLMRVYVVADKYDLGRLREEVVVHYKRLAPLVLLHKQGMFEDMVDVVYGLGKGDKLRRRFMGDVAGEAYPVAAGKDFRDNQMSKRGNDWELEEVEKIVRASIFKVRTVGLGREWKKEFMRDMKREVRKEVKKRLQAQLYTMDKRFLSSDEKLLESGLFSDVVVKCGDRTWNLHKNILCSRSIWFEKALTGHFEEAKTGVVNIENFEPAAIDILIRYIYTGICDIPALSPTTKTNFVSCFEVYTVGDYFALASLTGIALDTLNAEFDAKIAPLQLHYDSGSSASDGNGVSPDWLPELFEAIRLVYNEVPLTDTSHPTVGIRATFLSFIHAARFYFLQNEHFNAFLDQVPSLALDVFRAMRNTGDFVAHLPDAHCSLCKSKPTRAEKGYYTHLATEKLKLKASCSTCAGKRDLSAGWTDWSGKLSKATTTITTGTTGSGLGSASG</sequence>
<organism evidence="2 3">
    <name type="scientific">Neurospora intermedia</name>
    <dbReference type="NCBI Taxonomy" id="5142"/>
    <lineage>
        <taxon>Eukaryota</taxon>
        <taxon>Fungi</taxon>
        <taxon>Dikarya</taxon>
        <taxon>Ascomycota</taxon>
        <taxon>Pezizomycotina</taxon>
        <taxon>Sordariomycetes</taxon>
        <taxon>Sordariomycetidae</taxon>
        <taxon>Sordariales</taxon>
        <taxon>Sordariaceae</taxon>
        <taxon>Neurospora</taxon>
    </lineage>
</organism>
<dbReference type="CDD" id="cd18186">
    <property type="entry name" value="BTB_POZ_ZBTB_KLHL-like"/>
    <property type="match status" value="2"/>
</dbReference>
<dbReference type="InterPro" id="IPR000210">
    <property type="entry name" value="BTB/POZ_dom"/>
</dbReference>
<feature type="domain" description="BTB" evidence="1">
    <location>
        <begin position="281"/>
        <end position="348"/>
    </location>
</feature>
<keyword evidence="3" id="KW-1185">Reference proteome</keyword>
<reference evidence="2 3" key="1">
    <citation type="submission" date="2023-09" db="EMBL/GenBank/DDBJ databases">
        <title>Multi-omics analysis of a traditional fermented food reveals byproduct-associated fungal strains for waste-to-food upcycling.</title>
        <authorList>
            <consortium name="Lawrence Berkeley National Laboratory"/>
            <person name="Rekdal V.M."/>
            <person name="Villalobos-Escobedo J.M."/>
            <person name="Rodriguez-Valeron N."/>
            <person name="Garcia M.O."/>
            <person name="Vasquez D.P."/>
            <person name="Damayanti I."/>
            <person name="Sorensen P.M."/>
            <person name="Baidoo E.E."/>
            <person name="De Carvalho A.C."/>
            <person name="Riley R."/>
            <person name="Lipzen A."/>
            <person name="He G."/>
            <person name="Yan M."/>
            <person name="Haridas S."/>
            <person name="Daum C."/>
            <person name="Yoshinaga Y."/>
            <person name="Ng V."/>
            <person name="Grigoriev I.V."/>
            <person name="Munk R."/>
            <person name="Nuraida L."/>
            <person name="Wijaya C.H."/>
            <person name="Morales P.-C."/>
            <person name="Keasling J.D."/>
        </authorList>
    </citation>
    <scope>NUCLEOTIDE SEQUENCE [LARGE SCALE GENOMIC DNA]</scope>
    <source>
        <strain evidence="2 3">FGSC 2613</strain>
    </source>
</reference>
<protein>
    <recommendedName>
        <fullName evidence="1">BTB domain-containing protein</fullName>
    </recommendedName>
</protein>
<name>A0ABR3D455_NEUIN</name>
<comment type="caution">
    <text evidence="2">The sequence shown here is derived from an EMBL/GenBank/DDBJ whole genome shotgun (WGS) entry which is preliminary data.</text>
</comment>
<dbReference type="InterPro" id="IPR011333">
    <property type="entry name" value="SKP1/BTB/POZ_sf"/>
</dbReference>
<evidence type="ECO:0000313" key="2">
    <source>
        <dbReference type="EMBL" id="KAL0467471.1"/>
    </source>
</evidence>
<dbReference type="PANTHER" id="PTHR47843:SF5">
    <property type="entry name" value="BTB_POZ DOMAIN PROTEIN"/>
    <property type="match status" value="1"/>
</dbReference>
<evidence type="ECO:0000259" key="1">
    <source>
        <dbReference type="PROSITE" id="PS50097"/>
    </source>
</evidence>
<gene>
    <name evidence="2" type="ORF">QR685DRAFT_448343</name>
</gene>
<dbReference type="Gene3D" id="3.30.710.10">
    <property type="entry name" value="Potassium Channel Kv1.1, Chain A"/>
    <property type="match status" value="2"/>
</dbReference>
<proteinExistence type="predicted"/>
<accession>A0ABR3D455</accession>
<evidence type="ECO:0000313" key="3">
    <source>
        <dbReference type="Proteomes" id="UP001451303"/>
    </source>
</evidence>
<feature type="domain" description="BTB" evidence="1">
    <location>
        <begin position="16"/>
        <end position="82"/>
    </location>
</feature>